<reference evidence="1" key="1">
    <citation type="journal article" date="2022" name="New Phytol.">
        <title>Evolutionary transition to the ectomycorrhizal habit in the genomes of a hyperdiverse lineage of mushroom-forming fungi.</title>
        <authorList>
            <person name="Looney B."/>
            <person name="Miyauchi S."/>
            <person name="Morin E."/>
            <person name="Drula E."/>
            <person name="Courty P.E."/>
            <person name="Kohler A."/>
            <person name="Kuo A."/>
            <person name="LaButti K."/>
            <person name="Pangilinan J."/>
            <person name="Lipzen A."/>
            <person name="Riley R."/>
            <person name="Andreopoulos W."/>
            <person name="He G."/>
            <person name="Johnson J."/>
            <person name="Nolan M."/>
            <person name="Tritt A."/>
            <person name="Barry K.W."/>
            <person name="Grigoriev I.V."/>
            <person name="Nagy L.G."/>
            <person name="Hibbett D."/>
            <person name="Henrissat B."/>
            <person name="Matheny P.B."/>
            <person name="Labbe J."/>
            <person name="Martin F.M."/>
        </authorList>
    </citation>
    <scope>NUCLEOTIDE SEQUENCE</scope>
    <source>
        <strain evidence="1">BPL690</strain>
    </source>
</reference>
<name>A0AAD4M1Z8_9AGAM</name>
<organism evidence="1 2">
    <name type="scientific">Multifurca ochricompacta</name>
    <dbReference type="NCBI Taxonomy" id="376703"/>
    <lineage>
        <taxon>Eukaryota</taxon>
        <taxon>Fungi</taxon>
        <taxon>Dikarya</taxon>
        <taxon>Basidiomycota</taxon>
        <taxon>Agaricomycotina</taxon>
        <taxon>Agaricomycetes</taxon>
        <taxon>Russulales</taxon>
        <taxon>Russulaceae</taxon>
        <taxon>Multifurca</taxon>
    </lineage>
</organism>
<dbReference type="EMBL" id="WTXG01000026">
    <property type="protein sequence ID" value="KAI0298787.1"/>
    <property type="molecule type" value="Genomic_DNA"/>
</dbReference>
<gene>
    <name evidence="1" type="ORF">B0F90DRAFT_1731084</name>
</gene>
<proteinExistence type="predicted"/>
<evidence type="ECO:0000313" key="2">
    <source>
        <dbReference type="Proteomes" id="UP001203297"/>
    </source>
</evidence>
<comment type="caution">
    <text evidence="1">The sequence shown here is derived from an EMBL/GenBank/DDBJ whole genome shotgun (WGS) entry which is preliminary data.</text>
</comment>
<evidence type="ECO:0000313" key="1">
    <source>
        <dbReference type="EMBL" id="KAI0298787.1"/>
    </source>
</evidence>
<accession>A0AAD4M1Z8</accession>
<dbReference type="AlphaFoldDB" id="A0AAD4M1Z8"/>
<dbReference type="Proteomes" id="UP001203297">
    <property type="component" value="Unassembled WGS sequence"/>
</dbReference>
<protein>
    <submittedName>
        <fullName evidence="1">Uncharacterized protein</fullName>
    </submittedName>
</protein>
<sequence>MKWFMVVLGGWEVSGYVVGGKYRRMKSWGCCVVGPVRMSRPARGKQTQQKLCVCVFFGPTSPRYDHPSKYPHPPYLPNLLNPPSPLHQFILNIHIIHFISFQHTKSLSFQTHARACALFISFINKLKIKKITSTQNKKKHTRADGRVIDD</sequence>
<keyword evidence="2" id="KW-1185">Reference proteome</keyword>
<feature type="non-terminal residue" evidence="1">
    <location>
        <position position="150"/>
    </location>
</feature>